<organism evidence="1 2">
    <name type="scientific">Chryseobacterium populi</name>
    <dbReference type="NCBI Taxonomy" id="1144316"/>
    <lineage>
        <taxon>Bacteria</taxon>
        <taxon>Pseudomonadati</taxon>
        <taxon>Bacteroidota</taxon>
        <taxon>Flavobacteriia</taxon>
        <taxon>Flavobacteriales</taxon>
        <taxon>Weeksellaceae</taxon>
        <taxon>Chryseobacterium group</taxon>
        <taxon>Chryseobacterium</taxon>
    </lineage>
</organism>
<accession>J2JNT3</accession>
<protein>
    <submittedName>
        <fullName evidence="1">Uncharacterized protein</fullName>
    </submittedName>
</protein>
<sequence>MKNKLFGLPVLFFAGFLANAQVGINTNQGRATLDVVGFPATASKLDGIIAPRLTGDQLRAKTYTSAQTGAMVYVTAADTAPAGQTVNVTASGYYYFDGTRWIRNSSGSGSGTLTGFSSGNLSPLFTTTVTNPSTNPSLAFNLNNAPANSIFGNNTASATAPSYFQASALPLSGDVAGTLGNTTVLKINGSPLGNTSAAVLGQVLMFDGNNWVPMMPAAQSADWKITGNSGTIATTAALGSTISSGNFIGTTDAQNLVFSTGNTVRGILDVNGNLRGGNVNTSGPYASFAWGSNNTLSNNTSSNIALGKDNTVAAQGANFPGVAIGAANTIANGAKAIGNSNFATGANTVVLGNNNGTSGVNVSGINVGNSNTNSGGFVFGTGNTVTANNYAFGNANTASSAANAIAIGISANSVIANQTVYANTTHTFSGQGNIGSVLTDVGINMTPSSTNIADLEVSKGVLIKPAATNPPASTDCNASNEGTIVYGKSGTTGAFYGCRQTAGAYSWQSL</sequence>
<gene>
    <name evidence="1" type="ORF">PMI13_03229</name>
</gene>
<keyword evidence="2" id="KW-1185">Reference proteome</keyword>
<dbReference type="Proteomes" id="UP000007509">
    <property type="component" value="Unassembled WGS sequence"/>
</dbReference>
<dbReference type="OrthoDB" id="1255557at2"/>
<evidence type="ECO:0000313" key="1">
    <source>
        <dbReference type="EMBL" id="EJL69500.1"/>
    </source>
</evidence>
<dbReference type="RefSeq" id="WP_007845451.1">
    <property type="nucleotide sequence ID" value="NZ_AKJY01000069.1"/>
</dbReference>
<comment type="caution">
    <text evidence="1">The sequence shown here is derived from an EMBL/GenBank/DDBJ whole genome shotgun (WGS) entry which is preliminary data.</text>
</comment>
<reference evidence="1 2" key="1">
    <citation type="journal article" date="2012" name="J. Bacteriol.">
        <title>Twenty-one genome sequences from Pseudomonas species and 19 genome sequences from diverse bacteria isolated from the rhizosphere and endosphere of Populus deltoides.</title>
        <authorList>
            <person name="Brown S.D."/>
            <person name="Utturkar S.M."/>
            <person name="Klingeman D.M."/>
            <person name="Johnson C.M."/>
            <person name="Martin S.L."/>
            <person name="Land M.L."/>
            <person name="Lu T.Y."/>
            <person name="Schadt C.W."/>
            <person name="Doktycz M.J."/>
            <person name="Pelletier D.A."/>
        </authorList>
    </citation>
    <scope>NUCLEOTIDE SEQUENCE [LARGE SCALE GENOMIC DNA]</scope>
    <source>
        <strain evidence="1 2">CF314</strain>
    </source>
</reference>
<name>J2JNT3_9FLAO</name>
<dbReference type="EMBL" id="AKJY01000069">
    <property type="protein sequence ID" value="EJL69500.1"/>
    <property type="molecule type" value="Genomic_DNA"/>
</dbReference>
<proteinExistence type="predicted"/>
<dbReference type="AlphaFoldDB" id="J2JNT3"/>
<dbReference type="PATRIC" id="fig|1144316.3.peg.3251"/>
<evidence type="ECO:0000313" key="2">
    <source>
        <dbReference type="Proteomes" id="UP000007509"/>
    </source>
</evidence>